<keyword evidence="2" id="KW-1185">Reference proteome</keyword>
<dbReference type="AlphaFoldDB" id="A0ABD3C5G5"/>
<gene>
    <name evidence="1" type="ORF">CASFOL_031460</name>
</gene>
<organism evidence="1 2">
    <name type="scientific">Castilleja foliolosa</name>
    <dbReference type="NCBI Taxonomy" id="1961234"/>
    <lineage>
        <taxon>Eukaryota</taxon>
        <taxon>Viridiplantae</taxon>
        <taxon>Streptophyta</taxon>
        <taxon>Embryophyta</taxon>
        <taxon>Tracheophyta</taxon>
        <taxon>Spermatophyta</taxon>
        <taxon>Magnoliopsida</taxon>
        <taxon>eudicotyledons</taxon>
        <taxon>Gunneridae</taxon>
        <taxon>Pentapetalae</taxon>
        <taxon>asterids</taxon>
        <taxon>lamiids</taxon>
        <taxon>Lamiales</taxon>
        <taxon>Orobanchaceae</taxon>
        <taxon>Pedicularideae</taxon>
        <taxon>Castillejinae</taxon>
        <taxon>Castilleja</taxon>
    </lineage>
</organism>
<name>A0ABD3C5G5_9LAMI</name>
<reference evidence="2" key="1">
    <citation type="journal article" date="2024" name="IScience">
        <title>Strigolactones Initiate the Formation of Haustorium-like Structures in Castilleja.</title>
        <authorList>
            <person name="Buerger M."/>
            <person name="Peterson D."/>
            <person name="Chory J."/>
        </authorList>
    </citation>
    <scope>NUCLEOTIDE SEQUENCE [LARGE SCALE GENOMIC DNA]</scope>
</reference>
<evidence type="ECO:0000313" key="1">
    <source>
        <dbReference type="EMBL" id="KAL3624792.1"/>
    </source>
</evidence>
<proteinExistence type="predicted"/>
<dbReference type="EMBL" id="JAVIJP010000053">
    <property type="protein sequence ID" value="KAL3624792.1"/>
    <property type="molecule type" value="Genomic_DNA"/>
</dbReference>
<sequence length="91" mass="10398">MKKNVIRDPHTKSQLEFNGEMQLATVSGRIPCKDILQLFPVSSSPNFMSSYFPISVSIRVTLSNDLCYNIVSCLLKFDRKEVMINFSEVSY</sequence>
<accession>A0ABD3C5G5</accession>
<evidence type="ECO:0000313" key="2">
    <source>
        <dbReference type="Proteomes" id="UP001632038"/>
    </source>
</evidence>
<comment type="caution">
    <text evidence="1">The sequence shown here is derived from an EMBL/GenBank/DDBJ whole genome shotgun (WGS) entry which is preliminary data.</text>
</comment>
<dbReference type="Proteomes" id="UP001632038">
    <property type="component" value="Unassembled WGS sequence"/>
</dbReference>
<protein>
    <submittedName>
        <fullName evidence="1">Uncharacterized protein</fullName>
    </submittedName>
</protein>